<dbReference type="Proteomes" id="UP000473008">
    <property type="component" value="Unassembled WGS sequence"/>
</dbReference>
<keyword evidence="3" id="KW-1185">Reference proteome</keyword>
<evidence type="ECO:0000313" key="3">
    <source>
        <dbReference type="Proteomes" id="UP000473008"/>
    </source>
</evidence>
<proteinExistence type="predicted"/>
<feature type="transmembrane region" description="Helical" evidence="1">
    <location>
        <begin position="58"/>
        <end position="77"/>
    </location>
</feature>
<dbReference type="AlphaFoldDB" id="A0A6M1R1S4"/>
<keyword evidence="1" id="KW-0472">Membrane</keyword>
<evidence type="ECO:0000313" key="2">
    <source>
        <dbReference type="EMBL" id="NGN96165.1"/>
    </source>
</evidence>
<organism evidence="2 3">
    <name type="scientific">Grimontia sedimenti</name>
    <dbReference type="NCBI Taxonomy" id="2711294"/>
    <lineage>
        <taxon>Bacteria</taxon>
        <taxon>Pseudomonadati</taxon>
        <taxon>Pseudomonadota</taxon>
        <taxon>Gammaproteobacteria</taxon>
        <taxon>Vibrionales</taxon>
        <taxon>Vibrionaceae</taxon>
        <taxon>Grimontia</taxon>
    </lineage>
</organism>
<gene>
    <name evidence="2" type="ORF">G5S52_00405</name>
</gene>
<protein>
    <submittedName>
        <fullName evidence="2">DUF969 domain-containing protein</fullName>
    </submittedName>
</protein>
<evidence type="ECO:0000256" key="1">
    <source>
        <dbReference type="SAM" id="Phobius"/>
    </source>
</evidence>
<comment type="caution">
    <text evidence="2">The sequence shown here is derived from an EMBL/GenBank/DDBJ whole genome shotgun (WGS) entry which is preliminary data.</text>
</comment>
<dbReference type="EMBL" id="JAALDL010000001">
    <property type="protein sequence ID" value="NGN96165.1"/>
    <property type="molecule type" value="Genomic_DNA"/>
</dbReference>
<keyword evidence="1" id="KW-1133">Transmembrane helix</keyword>
<sequence>MIDFWPLIGIVIITVGLALKLNTLLVILVAGVATGLVADIALMDILSTLGQSFTQNRYMSLFILILPMIGILERYGLRQRAEQLIGSMKKASVSKILMTYLLLRKVTNGMGLSIGGHPSMIRPLIAPMAEAAAEKVSPKLQEEKRQAIRALAAASENFGNFFSQLLFIGTGGILLIKGVMADNKLDVQLETMALWALPTAIASYIVFVVFSKVVEARLLKNLDKAAAMATDIKSEG</sequence>
<feature type="transmembrane region" description="Helical" evidence="1">
    <location>
        <begin position="158"/>
        <end position="180"/>
    </location>
</feature>
<dbReference type="Pfam" id="PF06149">
    <property type="entry name" value="DUF969"/>
    <property type="match status" value="1"/>
</dbReference>
<dbReference type="InterPro" id="IPR010374">
    <property type="entry name" value="DUF969"/>
</dbReference>
<name>A0A6M1R1S4_9GAMM</name>
<reference evidence="2 3" key="1">
    <citation type="submission" date="2020-02" db="EMBL/GenBank/DDBJ databases">
        <title>The draft genome of Grimontia sedimenta sp. nov., isolated from benthic sediments near coral reefs south of Kuwait.</title>
        <authorList>
            <person name="Mahmoud H.M."/>
            <person name="Jose L."/>
            <person name="Eapen S."/>
        </authorList>
    </citation>
    <scope>NUCLEOTIDE SEQUENCE [LARGE SCALE GENOMIC DNA]</scope>
    <source>
        <strain evidence="2 3">S25</strain>
    </source>
</reference>
<accession>A0A6M1R1S4</accession>
<dbReference type="RefSeq" id="WP_165011319.1">
    <property type="nucleotide sequence ID" value="NZ_JAALDL010000001.1"/>
</dbReference>
<feature type="transmembrane region" description="Helical" evidence="1">
    <location>
        <begin position="7"/>
        <end position="38"/>
    </location>
</feature>
<feature type="transmembrane region" description="Helical" evidence="1">
    <location>
        <begin position="192"/>
        <end position="214"/>
    </location>
</feature>
<keyword evidence="1" id="KW-0812">Transmembrane</keyword>